<keyword evidence="3" id="KW-1185">Reference proteome</keyword>
<evidence type="ECO:0000256" key="1">
    <source>
        <dbReference type="SAM" id="SignalP"/>
    </source>
</evidence>
<dbReference type="PANTHER" id="PTHR34801">
    <property type="entry name" value="EXPRESSED PROTEIN"/>
    <property type="match status" value="1"/>
</dbReference>
<proteinExistence type="predicted"/>
<organism evidence="2 3">
    <name type="scientific">Vibrio xiamenensis</name>
    <dbReference type="NCBI Taxonomy" id="861298"/>
    <lineage>
        <taxon>Bacteria</taxon>
        <taxon>Pseudomonadati</taxon>
        <taxon>Pseudomonadota</taxon>
        <taxon>Gammaproteobacteria</taxon>
        <taxon>Vibrionales</taxon>
        <taxon>Vibrionaceae</taxon>
        <taxon>Vibrio</taxon>
    </lineage>
</organism>
<dbReference type="Pfam" id="PF07386">
    <property type="entry name" value="DUF1499"/>
    <property type="match status" value="1"/>
</dbReference>
<dbReference type="PANTHER" id="PTHR34801:SF6">
    <property type="entry name" value="SLL1620 PROTEIN"/>
    <property type="match status" value="1"/>
</dbReference>
<feature type="signal peptide" evidence="1">
    <location>
        <begin position="1"/>
        <end position="28"/>
    </location>
</feature>
<keyword evidence="1" id="KW-0732">Signal</keyword>
<dbReference type="PIRSF" id="PIRSF026426">
    <property type="entry name" value="DUF1499"/>
    <property type="match status" value="1"/>
</dbReference>
<dbReference type="Proteomes" id="UP000198854">
    <property type="component" value="Unassembled WGS sequence"/>
</dbReference>
<dbReference type="InterPro" id="IPR010865">
    <property type="entry name" value="DUF1499"/>
</dbReference>
<dbReference type="EMBL" id="FNDD01000012">
    <property type="protein sequence ID" value="SDH26239.1"/>
    <property type="molecule type" value="Genomic_DNA"/>
</dbReference>
<feature type="chain" id="PRO_5011752861" evidence="1">
    <location>
        <begin position="29"/>
        <end position="152"/>
    </location>
</feature>
<protein>
    <submittedName>
        <fullName evidence="2">Uncharacterized conserved protein, DUF1499 family</fullName>
    </submittedName>
</protein>
<evidence type="ECO:0000313" key="3">
    <source>
        <dbReference type="Proteomes" id="UP000198854"/>
    </source>
</evidence>
<evidence type="ECO:0000313" key="2">
    <source>
        <dbReference type="EMBL" id="SDH26239.1"/>
    </source>
</evidence>
<reference evidence="2 3" key="1">
    <citation type="submission" date="2016-10" db="EMBL/GenBank/DDBJ databases">
        <authorList>
            <person name="de Groot N.N."/>
        </authorList>
    </citation>
    <scope>NUCLEOTIDE SEQUENCE [LARGE SCALE GENOMIC DNA]</scope>
    <source>
        <strain evidence="2 3">CGMCC 1.10228</strain>
    </source>
</reference>
<sequence length="152" mass="17161">MNPFLLPMIRVQMKVLIFAAALMLTACSQTQGMIDDRSAKPCVDSPNCVSTQDSRESHQLAPFELTDSATLDNIEQVALSLPRANTAVKKDNYLRIEYTSRVFGFVDDLELRMANSKLWVRSQSRVGYYDFGVNRKRAQTLRAALQQANLIE</sequence>
<dbReference type="AlphaFoldDB" id="A0A1G8AZ20"/>
<name>A0A1G8AZ20_9VIBR</name>
<gene>
    <name evidence="2" type="ORF">SAMN04488136_11235</name>
</gene>
<dbReference type="STRING" id="861298.SAMN04488136_11235"/>
<accession>A0A1G8AZ20</accession>